<keyword evidence="1" id="KW-0449">Lipoprotein</keyword>
<evidence type="ECO:0000313" key="1">
    <source>
        <dbReference type="EMBL" id="PVY45628.1"/>
    </source>
</evidence>
<protein>
    <submittedName>
        <fullName evidence="1">ABC-type transport auxiliary lipoprotein component</fullName>
    </submittedName>
</protein>
<accession>A0A2U1BAD7</accession>
<name>A0A2U1BAD7_9BACT</name>
<dbReference type="AlphaFoldDB" id="A0A2U1BAD7"/>
<dbReference type="PROSITE" id="PS51257">
    <property type="entry name" value="PROKAR_LIPOPROTEIN"/>
    <property type="match status" value="1"/>
</dbReference>
<keyword evidence="2" id="KW-1185">Reference proteome</keyword>
<sequence>MNKAVLPPSLCALLFLAGCVFEPYRETARFDLTVAPTEAAPVRPVMVLELRNDSSSGLRIQSRAASGEVIGDPYNQWVLPPGELVSRALNLALLRDGAQNPLPLSGSIERFEVDRAERLFRFSGFYAVAGTGKMRRFEIATPVTGDGAEQVASAASAAVAELARRIAADHFGDGKQQ</sequence>
<comment type="caution">
    <text evidence="1">The sequence shown here is derived from an EMBL/GenBank/DDBJ whole genome shotgun (WGS) entry which is preliminary data.</text>
</comment>
<reference evidence="1 2" key="1">
    <citation type="submission" date="2018-04" db="EMBL/GenBank/DDBJ databases">
        <title>Genomic Encyclopedia of Type Strains, Phase IV (KMG-IV): sequencing the most valuable type-strain genomes for metagenomic binning, comparative biology and taxonomic classification.</title>
        <authorList>
            <person name="Goeker M."/>
        </authorList>
    </citation>
    <scope>NUCLEOTIDE SEQUENCE [LARGE SCALE GENOMIC DNA]</scope>
    <source>
        <strain evidence="1 2">DSM 14823</strain>
    </source>
</reference>
<dbReference type="EMBL" id="QEKH01000002">
    <property type="protein sequence ID" value="PVY45628.1"/>
    <property type="molecule type" value="Genomic_DNA"/>
</dbReference>
<dbReference type="Proteomes" id="UP000245959">
    <property type="component" value="Unassembled WGS sequence"/>
</dbReference>
<organism evidence="1 2">
    <name type="scientific">Victivallis vadensis</name>
    <dbReference type="NCBI Taxonomy" id="172901"/>
    <lineage>
        <taxon>Bacteria</taxon>
        <taxon>Pseudomonadati</taxon>
        <taxon>Lentisphaerota</taxon>
        <taxon>Lentisphaeria</taxon>
        <taxon>Victivallales</taxon>
        <taxon>Victivallaceae</taxon>
        <taxon>Victivallis</taxon>
    </lineage>
</organism>
<dbReference type="Gene3D" id="3.40.50.10610">
    <property type="entry name" value="ABC-type transport auxiliary lipoprotein component"/>
    <property type="match status" value="1"/>
</dbReference>
<evidence type="ECO:0000313" key="2">
    <source>
        <dbReference type="Proteomes" id="UP000245959"/>
    </source>
</evidence>
<dbReference type="SUPFAM" id="SSF159594">
    <property type="entry name" value="XCC0632-like"/>
    <property type="match status" value="1"/>
</dbReference>
<dbReference type="GeneID" id="78293986"/>
<gene>
    <name evidence="1" type="ORF">C8D82_102200</name>
</gene>
<proteinExistence type="predicted"/>
<dbReference type="OrthoDB" id="9982453at2"/>
<dbReference type="RefSeq" id="WP_116882653.1">
    <property type="nucleotide sequence ID" value="NZ_CAJKCJ010000060.1"/>
</dbReference>